<dbReference type="Gene3D" id="3.80.10.10">
    <property type="entry name" value="Ribonuclease Inhibitor"/>
    <property type="match status" value="1"/>
</dbReference>
<dbReference type="AlphaFoldDB" id="A0A7S4PFC5"/>
<evidence type="ECO:0008006" key="2">
    <source>
        <dbReference type="Google" id="ProtNLM"/>
    </source>
</evidence>
<protein>
    <recommendedName>
        <fullName evidence="2">Leucine-rich repeat-containing N-terminal plant-type domain-containing protein</fullName>
    </recommendedName>
</protein>
<proteinExistence type="predicted"/>
<evidence type="ECO:0000313" key="1">
    <source>
        <dbReference type="EMBL" id="CAE2333458.1"/>
    </source>
</evidence>
<dbReference type="InterPro" id="IPR032675">
    <property type="entry name" value="LRR_dom_sf"/>
</dbReference>
<dbReference type="EMBL" id="HBKR01035374">
    <property type="protein sequence ID" value="CAE2333458.1"/>
    <property type="molecule type" value="Transcribed_RNA"/>
</dbReference>
<organism evidence="1">
    <name type="scientific">Paramoeba aestuarina</name>
    <dbReference type="NCBI Taxonomy" id="180227"/>
    <lineage>
        <taxon>Eukaryota</taxon>
        <taxon>Amoebozoa</taxon>
        <taxon>Discosea</taxon>
        <taxon>Flabellinia</taxon>
        <taxon>Dactylopodida</taxon>
        <taxon>Paramoebidae</taxon>
        <taxon>Paramoeba</taxon>
    </lineage>
</organism>
<reference evidence="1" key="1">
    <citation type="submission" date="2021-01" db="EMBL/GenBank/DDBJ databases">
        <authorList>
            <person name="Corre E."/>
            <person name="Pelletier E."/>
            <person name="Niang G."/>
            <person name="Scheremetjew M."/>
            <person name="Finn R."/>
            <person name="Kale V."/>
            <person name="Holt S."/>
            <person name="Cochrane G."/>
            <person name="Meng A."/>
            <person name="Brown T."/>
            <person name="Cohen L."/>
        </authorList>
    </citation>
    <scope>NUCLEOTIDE SEQUENCE</scope>
    <source>
        <strain evidence="1">SoJaBio B1-5/56/2</strain>
    </source>
</reference>
<name>A0A7S4PFC5_9EUKA</name>
<dbReference type="SUPFAM" id="SSF52058">
    <property type="entry name" value="L domain-like"/>
    <property type="match status" value="1"/>
</dbReference>
<gene>
    <name evidence="1" type="ORF">NAES01612_LOCUS23156</name>
</gene>
<accession>A0A7S4PFC5</accession>
<sequence>MLLIALFAIDDHQDPPIDVQMRNTLMSIFVRDISDSGLDDIEQYASDVCGWQGVTCAGHDIVQIRMRDKKYGNFALDMLPSTLRQLEIVMCKQKYPLNIRCLPGGLVSFSVFGNQMFGRLDLTILPRHLEEATFHRNRFNGPIVLLNLPSNLKYLDVMNNAIVQDTLWYDHIPENLKKIWLIKGSSVGLHEKNRIKKVRPAYSGVSMAEKVTFVGVRQEKVF</sequence>